<comment type="caution">
    <text evidence="2">The sequence shown here is derived from an EMBL/GenBank/DDBJ whole genome shotgun (WGS) entry which is preliminary data.</text>
</comment>
<gene>
    <name evidence="2" type="ORF">BCR34DRAFT_497736</name>
</gene>
<protein>
    <recommendedName>
        <fullName evidence="4">Fungal N-terminal domain-containing protein</fullName>
    </recommendedName>
</protein>
<evidence type="ECO:0000313" key="2">
    <source>
        <dbReference type="EMBL" id="ORX96464.1"/>
    </source>
</evidence>
<reference evidence="2 3" key="1">
    <citation type="submission" date="2016-07" db="EMBL/GenBank/DDBJ databases">
        <title>Pervasive Adenine N6-methylation of Active Genes in Fungi.</title>
        <authorList>
            <consortium name="DOE Joint Genome Institute"/>
            <person name="Mondo S.J."/>
            <person name="Dannebaum R.O."/>
            <person name="Kuo R.C."/>
            <person name="Labutti K."/>
            <person name="Haridas S."/>
            <person name="Kuo A."/>
            <person name="Salamov A."/>
            <person name="Ahrendt S.R."/>
            <person name="Lipzen A."/>
            <person name="Sullivan W."/>
            <person name="Andreopoulos W.B."/>
            <person name="Clum A."/>
            <person name="Lindquist E."/>
            <person name="Daum C."/>
            <person name="Ramamoorthy G.K."/>
            <person name="Gryganskyi A."/>
            <person name="Culley D."/>
            <person name="Magnuson J.K."/>
            <person name="James T.Y."/>
            <person name="O'Malley M.A."/>
            <person name="Stajich J.E."/>
            <person name="Spatafora J.W."/>
            <person name="Visel A."/>
            <person name="Grigoriev I.V."/>
        </authorList>
    </citation>
    <scope>NUCLEOTIDE SEQUENCE [LARGE SCALE GENOMIC DNA]</scope>
    <source>
        <strain evidence="2 3">CBS 115471</strain>
    </source>
</reference>
<sequence>MDPISVLASSIAIATAVLQTADKLQQVLSAGQELRDLIDEIDKLRSVFEEAQRAFIERKLHAELPRVALEAGSRIVSQAQKQLDQLHALLERCLGDRSGRTSKRARLFWLGLRRKVRSIEQSLMSARLSLCSLWGAIELSDNTSIHLSLQEMTFMGQDQLSLLSQNMEVLRSIASSVCSPSDAKPPTMSDTVFGPSDNKERDDDKKSIIERHMKVADHAPAPVIRKRYPRYRQNPCEGWCSCQCHKPFKMQSPQSLALLLGNLLITYSGFNVQPTRCTERSCRRQSVPTVRVLYRFPAWFIQRMIYFAASISGMTGPSITLSMPRTVSPNALVFSYAVQGNMNRIQELFAAGLASPYDVAANNGRTALHVSIALQMALKFFFFFFDFAYSQREYSIRQYTTTTN</sequence>
<evidence type="ECO:0008006" key="4">
    <source>
        <dbReference type="Google" id="ProtNLM"/>
    </source>
</evidence>
<keyword evidence="3" id="KW-1185">Reference proteome</keyword>
<proteinExistence type="predicted"/>
<accession>A0A1Y1YFS9</accession>
<evidence type="ECO:0000256" key="1">
    <source>
        <dbReference type="SAM" id="MobiDB-lite"/>
    </source>
</evidence>
<dbReference type="Proteomes" id="UP000193144">
    <property type="component" value="Unassembled WGS sequence"/>
</dbReference>
<organism evidence="2 3">
    <name type="scientific">Clohesyomyces aquaticus</name>
    <dbReference type="NCBI Taxonomy" id="1231657"/>
    <lineage>
        <taxon>Eukaryota</taxon>
        <taxon>Fungi</taxon>
        <taxon>Dikarya</taxon>
        <taxon>Ascomycota</taxon>
        <taxon>Pezizomycotina</taxon>
        <taxon>Dothideomycetes</taxon>
        <taxon>Pleosporomycetidae</taxon>
        <taxon>Pleosporales</taxon>
        <taxon>Lindgomycetaceae</taxon>
        <taxon>Clohesyomyces</taxon>
    </lineage>
</organism>
<feature type="region of interest" description="Disordered" evidence="1">
    <location>
        <begin position="180"/>
        <end position="203"/>
    </location>
</feature>
<dbReference type="OrthoDB" id="341259at2759"/>
<dbReference type="EMBL" id="MCFA01000256">
    <property type="protein sequence ID" value="ORX96464.1"/>
    <property type="molecule type" value="Genomic_DNA"/>
</dbReference>
<evidence type="ECO:0000313" key="3">
    <source>
        <dbReference type="Proteomes" id="UP000193144"/>
    </source>
</evidence>
<dbReference type="AlphaFoldDB" id="A0A1Y1YFS9"/>
<name>A0A1Y1YFS9_9PLEO</name>